<dbReference type="GO" id="GO:0016627">
    <property type="term" value="F:oxidoreductase activity, acting on the CH-CH group of donors"/>
    <property type="evidence" value="ECO:0007669"/>
    <property type="project" value="InterPro"/>
</dbReference>
<dbReference type="Proteomes" id="UP001165378">
    <property type="component" value="Unassembled WGS sequence"/>
</dbReference>
<evidence type="ECO:0000259" key="4">
    <source>
        <dbReference type="Pfam" id="PF08028"/>
    </source>
</evidence>
<dbReference type="InterPro" id="IPR006439">
    <property type="entry name" value="HAD-SF_hydro_IA"/>
</dbReference>
<evidence type="ECO:0000256" key="1">
    <source>
        <dbReference type="ARBA" id="ARBA00023002"/>
    </source>
</evidence>
<dbReference type="InterPro" id="IPR023214">
    <property type="entry name" value="HAD_sf"/>
</dbReference>
<evidence type="ECO:0000256" key="2">
    <source>
        <dbReference type="SAM" id="MobiDB-lite"/>
    </source>
</evidence>
<name>A0AA41Q7P2_9ACTN</name>
<dbReference type="AlphaFoldDB" id="A0AA41Q7P2"/>
<dbReference type="Pfam" id="PF00702">
    <property type="entry name" value="Hydrolase"/>
    <property type="match status" value="1"/>
</dbReference>
<evidence type="ECO:0000313" key="5">
    <source>
        <dbReference type="EMBL" id="MCF2531864.1"/>
    </source>
</evidence>
<dbReference type="NCBIfam" id="TIGR01509">
    <property type="entry name" value="HAD-SF-IA-v3"/>
    <property type="match status" value="1"/>
</dbReference>
<feature type="compositionally biased region" description="Pro residues" evidence="2">
    <location>
        <begin position="103"/>
        <end position="117"/>
    </location>
</feature>
<feature type="compositionally biased region" description="Gly residues" evidence="2">
    <location>
        <begin position="118"/>
        <end position="131"/>
    </location>
</feature>
<dbReference type="RefSeq" id="WP_235056513.1">
    <property type="nucleotide sequence ID" value="NZ_JAKFHA010000027.1"/>
</dbReference>
<feature type="domain" description="Acyl-CoA dehydrogenase/oxidase N-terminal" evidence="3">
    <location>
        <begin position="307"/>
        <end position="386"/>
    </location>
</feature>
<organism evidence="5 6">
    <name type="scientific">Yinghuangia soli</name>
    <dbReference type="NCBI Taxonomy" id="2908204"/>
    <lineage>
        <taxon>Bacteria</taxon>
        <taxon>Bacillati</taxon>
        <taxon>Actinomycetota</taxon>
        <taxon>Actinomycetes</taxon>
        <taxon>Kitasatosporales</taxon>
        <taxon>Streptomycetaceae</taxon>
        <taxon>Yinghuangia</taxon>
    </lineage>
</organism>
<feature type="compositionally biased region" description="Gly residues" evidence="2">
    <location>
        <begin position="92"/>
        <end position="102"/>
    </location>
</feature>
<dbReference type="InterPro" id="IPR037069">
    <property type="entry name" value="AcylCoA_DH/ox_N_sf"/>
</dbReference>
<dbReference type="InterPro" id="IPR052898">
    <property type="entry name" value="ACAD10-like"/>
</dbReference>
<accession>A0AA41Q7P2</accession>
<dbReference type="InterPro" id="IPR009100">
    <property type="entry name" value="AcylCoA_DH/oxidase_NM_dom_sf"/>
</dbReference>
<dbReference type="InterPro" id="IPR036412">
    <property type="entry name" value="HAD-like_sf"/>
</dbReference>
<dbReference type="SUPFAM" id="SSF47203">
    <property type="entry name" value="Acyl-CoA dehydrogenase C-terminal domain-like"/>
    <property type="match status" value="1"/>
</dbReference>
<dbReference type="SUPFAM" id="SSF56784">
    <property type="entry name" value="HAD-like"/>
    <property type="match status" value="1"/>
</dbReference>
<dbReference type="EMBL" id="JAKFHA010000027">
    <property type="protein sequence ID" value="MCF2531864.1"/>
    <property type="molecule type" value="Genomic_DNA"/>
</dbReference>
<gene>
    <name evidence="5" type="ORF">LZ495_32255</name>
</gene>
<feature type="domain" description="Acyl-CoA dehydrogenase C-terminal" evidence="4">
    <location>
        <begin position="519"/>
        <end position="647"/>
    </location>
</feature>
<evidence type="ECO:0000313" key="6">
    <source>
        <dbReference type="Proteomes" id="UP001165378"/>
    </source>
</evidence>
<dbReference type="Pfam" id="PF02771">
    <property type="entry name" value="Acyl-CoA_dh_N"/>
    <property type="match status" value="1"/>
</dbReference>
<dbReference type="GO" id="GO:0050660">
    <property type="term" value="F:flavin adenine dinucleotide binding"/>
    <property type="evidence" value="ECO:0007669"/>
    <property type="project" value="InterPro"/>
</dbReference>
<dbReference type="InterPro" id="IPR013107">
    <property type="entry name" value="Acyl-CoA_DH_C"/>
</dbReference>
<dbReference type="Gene3D" id="3.40.50.1000">
    <property type="entry name" value="HAD superfamily/HAD-like"/>
    <property type="match status" value="1"/>
</dbReference>
<reference evidence="5" key="1">
    <citation type="submission" date="2022-01" db="EMBL/GenBank/DDBJ databases">
        <title>Genome-Based Taxonomic Classification of the Phylum Actinobacteria.</title>
        <authorList>
            <person name="Gao Y."/>
        </authorList>
    </citation>
    <scope>NUCLEOTIDE SEQUENCE</scope>
    <source>
        <strain evidence="5">KLBMP 8922</strain>
    </source>
</reference>
<dbReference type="PANTHER" id="PTHR47829">
    <property type="entry name" value="HYDROLASE, PUTATIVE (AFU_ORTHOLOGUE AFUA_1G12880)-RELATED"/>
    <property type="match status" value="1"/>
</dbReference>
<keyword evidence="6" id="KW-1185">Reference proteome</keyword>
<dbReference type="Gene3D" id="1.10.540.10">
    <property type="entry name" value="Acyl-CoA dehydrogenase/oxidase, N-terminal domain"/>
    <property type="match status" value="1"/>
</dbReference>
<dbReference type="InterPro" id="IPR036250">
    <property type="entry name" value="AcylCo_DH-like_C"/>
</dbReference>
<dbReference type="PANTHER" id="PTHR47829:SF1">
    <property type="entry name" value="HAD FAMILY PHOSPHATASE"/>
    <property type="match status" value="1"/>
</dbReference>
<dbReference type="Gene3D" id="2.40.110.10">
    <property type="entry name" value="Butyryl-CoA Dehydrogenase, subunit A, domain 2"/>
    <property type="match status" value="1"/>
</dbReference>
<feature type="region of interest" description="Disordered" evidence="2">
    <location>
        <begin position="80"/>
        <end position="131"/>
    </location>
</feature>
<dbReference type="GO" id="GO:0016787">
    <property type="term" value="F:hydrolase activity"/>
    <property type="evidence" value="ECO:0007669"/>
    <property type="project" value="UniProtKB-KW"/>
</dbReference>
<evidence type="ECO:0000259" key="3">
    <source>
        <dbReference type="Pfam" id="PF02771"/>
    </source>
</evidence>
<keyword evidence="5" id="KW-0378">Hydrolase</keyword>
<dbReference type="Pfam" id="PF08028">
    <property type="entry name" value="Acyl-CoA_dh_2"/>
    <property type="match status" value="1"/>
</dbReference>
<proteinExistence type="predicted"/>
<feature type="compositionally biased region" description="Pro residues" evidence="2">
    <location>
        <begin position="80"/>
        <end position="89"/>
    </location>
</feature>
<dbReference type="InterPro" id="IPR046373">
    <property type="entry name" value="Acyl-CoA_Oxase/DH_mid-dom_sf"/>
</dbReference>
<sequence>MPDATGPGGPIKAVVFDVGGVLAHPPGGPMAPPKDFFGPSDADGDHPWHRLERGEITLMELFREAMSGNAPGGLQLPPMPPGMPMPPMPAAGGPGGPGGPGGFPAPPGGFPPLPPGGLPGAFPGGGPGPAGMPGGMPLPPPFTLDTTYTGLAEKLAAAGVPLALCTNAVEELEPLWWDLYPWPELFPVVVRSYEVGARKPNALPYRTVLELLGTSAAETLFVDDSPANIAAAAELGFATVLVDGPAEAVAAQVWAALGMAAPAVELVDEPLDEEVEPEAEAAAPVAATELSVVPPASARAGEVLLAVAEFAAGIAGRGAEIEAAGRMPEDVVAGLRGTGLLGALFPEELGGPGMTPYQIVTAVEELAYADASVAWCAAIGIDAGLCAMHWDDEQVRALFPVPDRLVAAVLPPLGRGRRVAGGYRVSGRWSMASGIEAADHVLCGVLAEDDAPSWRIAVLDASEARVLDTWHTTGLRGTGSHDFEVHDVFVPRTHTYEFTAKPLRTDPLYATADHLVAKMAGVALGIGRSALDAAQELLRDKTDAMTRQKAGRNPRVQAEFAHAETLVGAARAYVRTTLTDSWTELQAGRTPDRGPGALARRYAFRACREAVQTLYDLCGSAAVYTGRTPLDRQLRDITTACQHIAVQDRMLETVGDLRLGGEPFSPFL</sequence>
<comment type="caution">
    <text evidence="5">The sequence shown here is derived from an EMBL/GenBank/DDBJ whole genome shotgun (WGS) entry which is preliminary data.</text>
</comment>
<dbReference type="InterPro" id="IPR013786">
    <property type="entry name" value="AcylCoA_DH/ox_N"/>
</dbReference>
<protein>
    <submittedName>
        <fullName evidence="5">HAD-IA family hydrolase</fullName>
    </submittedName>
</protein>
<dbReference type="SUPFAM" id="SSF56645">
    <property type="entry name" value="Acyl-CoA dehydrogenase NM domain-like"/>
    <property type="match status" value="1"/>
</dbReference>
<keyword evidence="1" id="KW-0560">Oxidoreductase</keyword>
<dbReference type="Gene3D" id="1.20.140.10">
    <property type="entry name" value="Butyryl-CoA Dehydrogenase, subunit A, domain 3"/>
    <property type="match status" value="1"/>
</dbReference>